<organism evidence="4 5">
    <name type="scientific">Thermoflavimicrobium dichotomicum</name>
    <dbReference type="NCBI Taxonomy" id="46223"/>
    <lineage>
        <taxon>Bacteria</taxon>
        <taxon>Bacillati</taxon>
        <taxon>Bacillota</taxon>
        <taxon>Bacilli</taxon>
        <taxon>Bacillales</taxon>
        <taxon>Thermoactinomycetaceae</taxon>
        <taxon>Thermoflavimicrobium</taxon>
    </lineage>
</organism>
<dbReference type="OrthoDB" id="9757917at2"/>
<dbReference type="Pfam" id="PF18741">
    <property type="entry name" value="MTES_1575"/>
    <property type="match status" value="1"/>
</dbReference>
<dbReference type="Gene3D" id="3.40.960.10">
    <property type="entry name" value="VSR Endonuclease"/>
    <property type="match status" value="1"/>
</dbReference>
<dbReference type="Pfam" id="PF13195">
    <property type="entry name" value="DUF4011"/>
    <property type="match status" value="1"/>
</dbReference>
<dbReference type="STRING" id="46223.SAMN05421852_102215"/>
<dbReference type="InterPro" id="IPR047187">
    <property type="entry name" value="SF1_C_Upf1"/>
</dbReference>
<evidence type="ECO:0000313" key="5">
    <source>
        <dbReference type="Proteomes" id="UP000199545"/>
    </source>
</evidence>
<dbReference type="FunFam" id="3.40.960.10:FF:000002">
    <property type="entry name" value="DNA helicase related protein"/>
    <property type="match status" value="1"/>
</dbReference>
<dbReference type="GO" id="GO:0004386">
    <property type="term" value="F:helicase activity"/>
    <property type="evidence" value="ECO:0007669"/>
    <property type="project" value="UniProtKB-KW"/>
</dbReference>
<dbReference type="InterPro" id="IPR045055">
    <property type="entry name" value="DNA2/NAM7-like"/>
</dbReference>
<dbReference type="InterPro" id="IPR041677">
    <property type="entry name" value="DNA2/NAM7_AAA_11"/>
</dbReference>
<dbReference type="RefSeq" id="WP_093228027.1">
    <property type="nucleotide sequence ID" value="NZ_FORR01000002.1"/>
</dbReference>
<reference evidence="4 5" key="1">
    <citation type="submission" date="2016-10" db="EMBL/GenBank/DDBJ databases">
        <authorList>
            <person name="de Groot N.N."/>
        </authorList>
    </citation>
    <scope>NUCLEOTIDE SEQUENCE [LARGE SCALE GENOMIC DNA]</scope>
    <source>
        <strain evidence="4 5">DSM 44778</strain>
    </source>
</reference>
<dbReference type="Pfam" id="PF13087">
    <property type="entry name" value="AAA_12"/>
    <property type="match status" value="1"/>
</dbReference>
<dbReference type="CDD" id="cd18808">
    <property type="entry name" value="SF1_C_Upf1"/>
    <property type="match status" value="1"/>
</dbReference>
<dbReference type="EMBL" id="FORR01000002">
    <property type="protein sequence ID" value="SFI84722.1"/>
    <property type="molecule type" value="Genomic_DNA"/>
</dbReference>
<evidence type="ECO:0000259" key="2">
    <source>
        <dbReference type="Pfam" id="PF13087"/>
    </source>
</evidence>
<protein>
    <submittedName>
        <fullName evidence="4">Superfamily I DNA and/or RNA helicase</fullName>
    </submittedName>
</protein>
<dbReference type="Proteomes" id="UP000199545">
    <property type="component" value="Unassembled WGS sequence"/>
</dbReference>
<keyword evidence="4" id="KW-0347">Helicase</keyword>
<name>A0A1I3LJ07_9BACL</name>
<dbReference type="AlphaFoldDB" id="A0A1I3LJ07"/>
<dbReference type="Gene3D" id="3.40.50.300">
    <property type="entry name" value="P-loop containing nucleotide triphosphate hydrolases"/>
    <property type="match status" value="3"/>
</dbReference>
<gene>
    <name evidence="4" type="ORF">SAMN05421852_102215</name>
</gene>
<keyword evidence="4" id="KW-0067">ATP-binding</keyword>
<dbReference type="InterPro" id="IPR025103">
    <property type="entry name" value="DUF4011"/>
</dbReference>
<proteinExistence type="predicted"/>
<dbReference type="SUPFAM" id="SSF52540">
    <property type="entry name" value="P-loop containing nucleoside triphosphate hydrolases"/>
    <property type="match status" value="1"/>
</dbReference>
<evidence type="ECO:0000259" key="3">
    <source>
        <dbReference type="Pfam" id="PF18741"/>
    </source>
</evidence>
<dbReference type="InterPro" id="IPR041679">
    <property type="entry name" value="DNA2/NAM7-like_C"/>
</dbReference>
<feature type="domain" description="Restriction endonuclease type II-like" evidence="3">
    <location>
        <begin position="1107"/>
        <end position="1204"/>
    </location>
</feature>
<dbReference type="InterPro" id="IPR049468">
    <property type="entry name" value="Restrct_endonuc-II-like_dom"/>
</dbReference>
<dbReference type="InterPro" id="IPR027417">
    <property type="entry name" value="P-loop_NTPase"/>
</dbReference>
<sequence length="1276" mass="150191">MEQKLVRLKDRLSDISHHNRSIRLIKLFNKWAFDLTELAVVQGEGIIPYILDEIKKRNALIPILTQFHSDLQVEELDKKLLSIYRNIKQIEEETGRYDLSIGYPFLSGTLEDGTFIQAPLLLYPVRLIRCETHPYHWKLCRLDTEPQLNRALFLALKQRHQCSIDEMVFEDVDRLTRLEGQSIAKWAEWLKQYHVDVSYRDESVQSFTSYTQTTLPKHAPLEIKPYLILASFPQGNTAILHDYQRLIQSVESQTHPLVSALLTNKPVTKKSFNDEMADMEPFYLLPTDHSQEEILQQARTESALVVSGPPGTGKSQLIVNLITDALAQNKKVLMVSNKRAALDVVYERLEKLGLSPYIALIHDEKTDRRHVYDKIHQLTTKFHSNIPNHDPFLRKITQKIEEHEQKLNEIYKALHEIQVFGLSAYQLYSRAKKVNQTIPVADIAYSIHVSQFNKITQTISRYANFYEKFSKDTYILKERRPFSDISNEEIQKLEEHLDMMISKAKHILNRMEEMNLPQFTPKYLWSIAKQLQQLPIKLKPQDLNLWEKTKLVWWTNFQGKKIIHELAQNQEQQTWEQISRRLLSMNKIAQISKELHKDLQKLDQILPPERIRELQEQLAEGLIPHDSLKKIRKALADDFHQLKEMDRIYETTTPIIKTFIERLKEMEPTQEFPLSKVWTERVYQSLYHHWIEEIEKKYPILSLISTGEIEQIRESYRQLLAEKRKLARQVLLSDLQYGTNQLLNRYPREFEELRRETKKRKKVWPIRKLIHRFFYRGLLEILPVWLVSPEIASSIFPLQKECFDLLIIDEATQCPIEQCIPVIFRSKQMIVIGDEKQVLPSHASMTLDDSPDTRLDQSDHLFLRSSEVFNKQRLRYHYRSDAEELIHFSNHGFYQGQMLVAPNVYKSSSQPAIYWKKTDHDLDEARTAVSLLDQLLQEHPDKTIGIITFHAEQKEMIMEIIEETLKSDPFFHKRYMQAMERSPDQRLFIKRIEEAQGDVRDFIILSLGYAKNEQGKVPFFFDVLGLEKGENYLNIAITRSRKRLFVLSSIDPEVIELLSNDFPGPEYFKHFLEYAQAVHEQDHEQIHHVLWKINGGPQIQKHVDTPFENQVLKALLQRGYSVDAKVGFSHYQIDLAIIHPQDPTRYILGIECDGAMYRSAADVKEREVHRHEILKQKGWTIKRIWSRNWWQDPGSVLQEIEETIQDLMNQGQPIQKIMQKENQDEPKVASAIVQTQTIPEEQMIQDQENDLSFPLREASEDDPIIQHILAFYHHRR</sequence>
<dbReference type="PANTHER" id="PTHR10887:SF530">
    <property type="entry name" value="SUPERFAMILY I DNA HELICASES"/>
    <property type="match status" value="1"/>
</dbReference>
<evidence type="ECO:0000259" key="1">
    <source>
        <dbReference type="Pfam" id="PF13086"/>
    </source>
</evidence>
<dbReference type="Pfam" id="PF13086">
    <property type="entry name" value="AAA_11"/>
    <property type="match status" value="1"/>
</dbReference>
<accession>A0A1I3LJ07</accession>
<feature type="domain" description="DNA2/NAM7 helicase helicase" evidence="1">
    <location>
        <begin position="288"/>
        <end position="459"/>
    </location>
</feature>
<keyword evidence="4" id="KW-0547">Nucleotide-binding</keyword>
<keyword evidence="4" id="KW-0378">Hydrolase</keyword>
<keyword evidence="5" id="KW-1185">Reference proteome</keyword>
<feature type="domain" description="DNA2/NAM7 helicase-like C-terminal" evidence="2">
    <location>
        <begin position="923"/>
        <end position="1049"/>
    </location>
</feature>
<dbReference type="SUPFAM" id="SSF52980">
    <property type="entry name" value="Restriction endonuclease-like"/>
    <property type="match status" value="1"/>
</dbReference>
<dbReference type="PANTHER" id="PTHR10887">
    <property type="entry name" value="DNA2/NAM7 HELICASE FAMILY"/>
    <property type="match status" value="1"/>
</dbReference>
<dbReference type="InterPro" id="IPR011335">
    <property type="entry name" value="Restrct_endonuc-II-like"/>
</dbReference>
<evidence type="ECO:0000313" key="4">
    <source>
        <dbReference type="EMBL" id="SFI84722.1"/>
    </source>
</evidence>